<protein>
    <submittedName>
        <fullName evidence="1">Uncharacterized protein</fullName>
    </submittedName>
</protein>
<sequence>MFIMWISSIYTLPTISCSSLISGMKTKSRSLSNFECIPVYQRPNKSADSAERKYARYNRIQQRRTYNGLLTKILVMPIIRSYPAHSNSHASGILQAKLL</sequence>
<comment type="caution">
    <text evidence="1">The sequence shown here is derived from an EMBL/GenBank/DDBJ whole genome shotgun (WGS) entry which is preliminary data.</text>
</comment>
<name>A0A0F0IMW2_ASPPU</name>
<reference evidence="1 2" key="1">
    <citation type="submission" date="2015-02" db="EMBL/GenBank/DDBJ databases">
        <title>Draft genome sequence of Aspergillus parasiticus SU-1.</title>
        <authorList>
            <person name="Yu J."/>
            <person name="Fedorova N."/>
            <person name="Yin Y."/>
            <person name="Losada L."/>
            <person name="Zafar N."/>
            <person name="Taujale R."/>
            <person name="Ehrlich K.C."/>
            <person name="Bhatnagar D."/>
            <person name="Cleveland T.E."/>
            <person name="Bennett J.W."/>
            <person name="Nierman W.C."/>
        </authorList>
    </citation>
    <scope>NUCLEOTIDE SEQUENCE [LARGE SCALE GENOMIC DNA]</scope>
    <source>
        <strain evidence="2">ATCC 56775 / NRRL 5862 / SRRC 143 / SU-1</strain>
    </source>
</reference>
<dbReference type="Proteomes" id="UP000033540">
    <property type="component" value="Unassembled WGS sequence"/>
</dbReference>
<evidence type="ECO:0000313" key="2">
    <source>
        <dbReference type="Proteomes" id="UP000033540"/>
    </source>
</evidence>
<gene>
    <name evidence="1" type="ORF">P875_00108653</name>
</gene>
<organism evidence="1 2">
    <name type="scientific">Aspergillus parasiticus (strain ATCC 56775 / NRRL 5862 / SRRC 143 / SU-1)</name>
    <dbReference type="NCBI Taxonomy" id="1403190"/>
    <lineage>
        <taxon>Eukaryota</taxon>
        <taxon>Fungi</taxon>
        <taxon>Dikarya</taxon>
        <taxon>Ascomycota</taxon>
        <taxon>Pezizomycotina</taxon>
        <taxon>Eurotiomycetes</taxon>
        <taxon>Eurotiomycetidae</taxon>
        <taxon>Eurotiales</taxon>
        <taxon>Aspergillaceae</taxon>
        <taxon>Aspergillus</taxon>
        <taxon>Aspergillus subgen. Circumdati</taxon>
    </lineage>
</organism>
<dbReference type="AlphaFoldDB" id="A0A0F0IMW2"/>
<evidence type="ECO:0000313" key="1">
    <source>
        <dbReference type="EMBL" id="KJK68092.1"/>
    </source>
</evidence>
<accession>A0A0F0IMW2</accession>
<dbReference type="EMBL" id="JZEE01000147">
    <property type="protein sequence ID" value="KJK68092.1"/>
    <property type="molecule type" value="Genomic_DNA"/>
</dbReference>
<proteinExistence type="predicted"/>